<dbReference type="RefSeq" id="WP_107829253.1">
    <property type="nucleotide sequence ID" value="NZ_CP160205.1"/>
</dbReference>
<keyword evidence="1" id="KW-0732">Signal</keyword>
<gene>
    <name evidence="2" type="ORF">C8P68_105266</name>
</gene>
<keyword evidence="3" id="KW-1185">Reference proteome</keyword>
<feature type="signal peptide" evidence="1">
    <location>
        <begin position="1"/>
        <end position="22"/>
    </location>
</feature>
<dbReference type="AlphaFoldDB" id="A0A2T5J8G6"/>
<dbReference type="OrthoDB" id="2534034at2"/>
<evidence type="ECO:0000313" key="3">
    <source>
        <dbReference type="Proteomes" id="UP000244168"/>
    </source>
</evidence>
<dbReference type="EMBL" id="QAOQ01000005">
    <property type="protein sequence ID" value="PTQ95758.1"/>
    <property type="molecule type" value="Genomic_DNA"/>
</dbReference>
<name>A0A2T5J8G6_9SPHI</name>
<evidence type="ECO:0000313" key="2">
    <source>
        <dbReference type="EMBL" id="PTQ95758.1"/>
    </source>
</evidence>
<evidence type="ECO:0008006" key="4">
    <source>
        <dbReference type="Google" id="ProtNLM"/>
    </source>
</evidence>
<sequence length="374" mass="42809">MINKIKTTALLLGVFAGVCAYAQPKKVVSPETMKKVYEEVKTPFKYGMVVVPEDNSKKVDCPSVFRKGNGWYMTYIIFNGRGYETWLASSPDLLHWKTQGRIMSFSDTTQWDNNQKAGYTALQDMKWGGSYELQKYNGKYWMSYFGGHERGYEKGKLAISIAYTTQDPTKAHEWTRLDHPVLTPEDKDVSWWDNHMQYKETVIWDKSKLTGHQFVMYYNANGDSVDAKRGAERIGMATSDDMLHWKRFGTEPVLNHGPGITGDPNVQKMGDLYVMFYFGAFWKTGASGVFNRFACSYDLVHWTDWTGEKLIQASEPYDAVFAHKSFVVKWKGVVYHFYCAVDKADQRGIAVATSKDMGKSQVNFVEPPPSKRKK</sequence>
<dbReference type="Proteomes" id="UP000244168">
    <property type="component" value="Unassembled WGS sequence"/>
</dbReference>
<evidence type="ECO:0000256" key="1">
    <source>
        <dbReference type="SAM" id="SignalP"/>
    </source>
</evidence>
<dbReference type="Gene3D" id="2.115.10.20">
    <property type="entry name" value="Glycosyl hydrolase domain, family 43"/>
    <property type="match status" value="2"/>
</dbReference>
<organism evidence="2 3">
    <name type="scientific">Mucilaginibacter yixingensis</name>
    <dbReference type="NCBI Taxonomy" id="1295612"/>
    <lineage>
        <taxon>Bacteria</taxon>
        <taxon>Pseudomonadati</taxon>
        <taxon>Bacteroidota</taxon>
        <taxon>Sphingobacteriia</taxon>
        <taxon>Sphingobacteriales</taxon>
        <taxon>Sphingobacteriaceae</taxon>
        <taxon>Mucilaginibacter</taxon>
    </lineage>
</organism>
<dbReference type="SUPFAM" id="SSF75005">
    <property type="entry name" value="Arabinanase/levansucrase/invertase"/>
    <property type="match status" value="2"/>
</dbReference>
<comment type="caution">
    <text evidence="2">The sequence shown here is derived from an EMBL/GenBank/DDBJ whole genome shotgun (WGS) entry which is preliminary data.</text>
</comment>
<protein>
    <recommendedName>
        <fullName evidence="4">Glycosyl hydrolase family 32</fullName>
    </recommendedName>
</protein>
<dbReference type="PANTHER" id="PTHR35279:SF1">
    <property type="entry name" value="ARABINANASE_LEVANSUCRASE_INVERTASE"/>
    <property type="match status" value="1"/>
</dbReference>
<dbReference type="InterPro" id="IPR023296">
    <property type="entry name" value="Glyco_hydro_beta-prop_sf"/>
</dbReference>
<reference evidence="2 3" key="1">
    <citation type="submission" date="2018-04" db="EMBL/GenBank/DDBJ databases">
        <title>Genomic Encyclopedia of Archaeal and Bacterial Type Strains, Phase II (KMG-II): from individual species to whole genera.</title>
        <authorList>
            <person name="Goeker M."/>
        </authorList>
    </citation>
    <scope>NUCLEOTIDE SEQUENCE [LARGE SCALE GENOMIC DNA]</scope>
    <source>
        <strain evidence="2 3">DSM 26809</strain>
    </source>
</reference>
<feature type="chain" id="PRO_5015691582" description="Glycosyl hydrolase family 32" evidence="1">
    <location>
        <begin position="23"/>
        <end position="374"/>
    </location>
</feature>
<proteinExistence type="predicted"/>
<dbReference type="PANTHER" id="PTHR35279">
    <property type="match status" value="1"/>
</dbReference>
<accession>A0A2T5J8G6</accession>